<evidence type="ECO:0000313" key="2">
    <source>
        <dbReference type="EMBL" id="SDX35425.1"/>
    </source>
</evidence>
<dbReference type="AlphaFoldDB" id="A0A8X8LG95"/>
<proteinExistence type="predicted"/>
<gene>
    <name evidence="2" type="ORF">SAMN05444410_11412</name>
</gene>
<feature type="chain" id="PRO_5036445869" description="Outer membrane protein beta-barrel domain-containing protein" evidence="1">
    <location>
        <begin position="33"/>
        <end position="262"/>
    </location>
</feature>
<protein>
    <recommendedName>
        <fullName evidence="4">Outer membrane protein beta-barrel domain-containing protein</fullName>
    </recommendedName>
</protein>
<feature type="signal peptide" evidence="1">
    <location>
        <begin position="1"/>
        <end position="32"/>
    </location>
</feature>
<comment type="caution">
    <text evidence="2">The sequence shown here is derived from an EMBL/GenBank/DDBJ whole genome shotgun (WGS) entry which is preliminary data.</text>
</comment>
<evidence type="ECO:0008006" key="4">
    <source>
        <dbReference type="Google" id="ProtNLM"/>
    </source>
</evidence>
<evidence type="ECO:0000256" key="1">
    <source>
        <dbReference type="SAM" id="SignalP"/>
    </source>
</evidence>
<name>A0A8X8LG95_9BACT</name>
<keyword evidence="1" id="KW-0732">Signal</keyword>
<evidence type="ECO:0000313" key="3">
    <source>
        <dbReference type="Proteomes" id="UP000198711"/>
    </source>
</evidence>
<dbReference type="EMBL" id="FNNO01000014">
    <property type="protein sequence ID" value="SDX35425.1"/>
    <property type="molecule type" value="Genomic_DNA"/>
</dbReference>
<sequence>MLLKPRAKYRFVYPKASFVSLVCFLVIGGTCAAQDTTVVHSKDSAVIHAKDSTVLMNDSIIVATHHRLSLKPTGDFDQRFSFIEDQGVSIWGYRIGLLFNDKFKLGIGGYFLDQNTASVKLDKKGIPLRQLTKRLYFGTVYYEPFLFRKKRWEMSMVFELGYGKAVLDSVNKIRGRFVTTTQYQDFVPGGFGFSANFIMPEIKHMHFLTYMGVNTMIGVRKMIFESDLRYNYDGWYWSIGSAIFIDRIFTDIFKRHKRETTR</sequence>
<organism evidence="2 3">
    <name type="scientific">Hydrobacter penzbergensis</name>
    <dbReference type="NCBI Taxonomy" id="1235997"/>
    <lineage>
        <taxon>Bacteria</taxon>
        <taxon>Pseudomonadati</taxon>
        <taxon>Bacteroidota</taxon>
        <taxon>Chitinophagia</taxon>
        <taxon>Chitinophagales</taxon>
        <taxon>Chitinophagaceae</taxon>
        <taxon>Hydrobacter</taxon>
    </lineage>
</organism>
<reference evidence="2 3" key="1">
    <citation type="submission" date="2016-10" db="EMBL/GenBank/DDBJ databases">
        <authorList>
            <person name="Varghese N."/>
            <person name="Submissions S."/>
        </authorList>
    </citation>
    <scope>NUCLEOTIDE SEQUENCE [LARGE SCALE GENOMIC DNA]</scope>
    <source>
        <strain evidence="2 3">DSM 25353</strain>
    </source>
</reference>
<accession>A0A8X8LG95</accession>
<dbReference type="Proteomes" id="UP000198711">
    <property type="component" value="Unassembled WGS sequence"/>
</dbReference>
<keyword evidence="3" id="KW-1185">Reference proteome</keyword>